<sequence>MKLNDQAKRACIYFIYDKDGIIDDYIIYQLNDMRENVEFLHCVINGKLTAEGKRKLEKIADEVYVRDNIGNDIGAYKGAIERIGWKKLKKYDELVLMNNTCFGPLFPFKEVFDWSKDKELDFWGLTLGLKADWLGSNNYIHYNENKTHYQSYFLTIRKPLLASKLLVEFFDEIPEDANYVISGSLYEYAFPGYFEDHGFKGAVYCDNREDTNYPLLHNPIQLINTCRMPLFKKRSFFHHYTDVLNNTAGEATARLIRFIEEETDYNMDLVWKTLLRTSSLSDLVRCAQLNRILPRDMLVSTENDLKLKVGLIYHAYYEDLFDEDILYMKNFPVNSGLLITTNTYDKKVVLEKKIKLAELNGKVIVIENRGRDVSSLLVGGADFVFNYDLICFAHDKKTSQVKPHSVGRSWAYKINENIFATKEFVSNVITMFEKESQLGIAFPSYPNHSGYAYNIESGWTGNYWNTKKLLNSLSVDVKINEHTLCVAPLGTCFWFRPKALKKLFDGYDGNGWSYSDFPREPNRTDQTLLHAIERAYAYFAQDAGYYPVFLYNDKYTEIELTNLEFNKIGSTEMRAWVDALALDAIGYRKIEDTFNKPAEEVSSMEMLQYYNPQINYGVKKSLVHLAFALRHKFPRMWKVLFPLRRISQKLLGIKTK</sequence>
<dbReference type="Pfam" id="PF05045">
    <property type="entry name" value="RgpF"/>
    <property type="match status" value="1"/>
</dbReference>
<evidence type="ECO:0000313" key="2">
    <source>
        <dbReference type="Proteomes" id="UP000746471"/>
    </source>
</evidence>
<reference evidence="1 2" key="1">
    <citation type="submission" date="2021-05" db="EMBL/GenBank/DDBJ databases">
        <title>Fusibacter ferrireducens sp. nov., an anaerobic, sulfur- and Fe-reducing bacterium isolated from the mangrove sediment.</title>
        <authorList>
            <person name="Qiu D."/>
        </authorList>
    </citation>
    <scope>NUCLEOTIDE SEQUENCE [LARGE SCALE GENOMIC DNA]</scope>
    <source>
        <strain evidence="1 2">DSM 12116</strain>
    </source>
</reference>
<dbReference type="EMBL" id="JAHBCL010000011">
    <property type="protein sequence ID" value="MBS7526608.1"/>
    <property type="molecule type" value="Genomic_DNA"/>
</dbReference>
<gene>
    <name evidence="1" type="ORF">KHM83_07965</name>
</gene>
<protein>
    <submittedName>
        <fullName evidence="1">Rhamnan synthesis protein F</fullName>
    </submittedName>
</protein>
<name>A0ABS5PNG2_9FIRM</name>
<comment type="caution">
    <text evidence="1">The sequence shown here is derived from an EMBL/GenBank/DDBJ whole genome shotgun (WGS) entry which is preliminary data.</text>
</comment>
<organism evidence="1 2">
    <name type="scientific">Fusibacter paucivorans</name>
    <dbReference type="NCBI Taxonomy" id="76009"/>
    <lineage>
        <taxon>Bacteria</taxon>
        <taxon>Bacillati</taxon>
        <taxon>Bacillota</taxon>
        <taxon>Clostridia</taxon>
        <taxon>Eubacteriales</taxon>
        <taxon>Eubacteriales Family XII. Incertae Sedis</taxon>
        <taxon>Fusibacter</taxon>
    </lineage>
</organism>
<accession>A0ABS5PNG2</accession>
<dbReference type="InterPro" id="IPR007739">
    <property type="entry name" value="RgpF"/>
</dbReference>
<keyword evidence="2" id="KW-1185">Reference proteome</keyword>
<dbReference type="RefSeq" id="WP_213236465.1">
    <property type="nucleotide sequence ID" value="NZ_JAHBCL010000011.1"/>
</dbReference>
<dbReference type="Proteomes" id="UP000746471">
    <property type="component" value="Unassembled WGS sequence"/>
</dbReference>
<proteinExistence type="predicted"/>
<evidence type="ECO:0000313" key="1">
    <source>
        <dbReference type="EMBL" id="MBS7526608.1"/>
    </source>
</evidence>